<name>W6TGF6_HOLOB</name>
<dbReference type="Pfam" id="PF01710">
    <property type="entry name" value="HTH_Tnp_IS630"/>
    <property type="match status" value="1"/>
</dbReference>
<dbReference type="EMBL" id="AWTR02000074">
    <property type="protein sequence ID" value="ETZ06940.1"/>
    <property type="molecule type" value="Genomic_DNA"/>
</dbReference>
<keyword evidence="3" id="KW-1185">Reference proteome</keyword>
<gene>
    <name evidence="2" type="ORF">P618_200838</name>
</gene>
<dbReference type="Gene3D" id="1.10.10.10">
    <property type="entry name" value="Winged helix-like DNA-binding domain superfamily/Winged helix DNA-binding domain"/>
    <property type="match status" value="1"/>
</dbReference>
<protein>
    <submittedName>
        <fullName evidence="2">Transposase</fullName>
    </submittedName>
</protein>
<sequence>MIKKQYRLYLREQVIEYIKLGNDQNMTPKIFKISKNSVNKWWIRYQEAGAIRAKSRLGSKDKIDPEKLRGYVEINEDKK</sequence>
<dbReference type="SUPFAM" id="SSF46689">
    <property type="entry name" value="Homeodomain-like"/>
    <property type="match status" value="1"/>
</dbReference>
<comment type="caution">
    <text evidence="2">The sequence shown here is derived from an EMBL/GenBank/DDBJ whole genome shotgun (WGS) entry which is preliminary data.</text>
</comment>
<evidence type="ECO:0000313" key="3">
    <source>
        <dbReference type="Proteomes" id="UP000019112"/>
    </source>
</evidence>
<reference evidence="2 3" key="1">
    <citation type="journal article" date="2014" name="FEMS Microbiol. Lett.">
        <title>Draft genome sequences of three Holospora species (Holospora obtusa, Holospora undulata, and Holospora elegans), endonuclear symbiotic bacteria of the ciliate Paramecium caudatum.</title>
        <authorList>
            <person name="Dohra H."/>
            <person name="Tanaka K."/>
            <person name="Suzuki T."/>
            <person name="Fujishima M."/>
            <person name="Suzuki H."/>
        </authorList>
    </citation>
    <scope>NUCLEOTIDE SEQUENCE [LARGE SCALE GENOMIC DNA]</scope>
    <source>
        <strain evidence="2 3">F1</strain>
    </source>
</reference>
<dbReference type="InterPro" id="IPR036388">
    <property type="entry name" value="WH-like_DNA-bd_sf"/>
</dbReference>
<dbReference type="AlphaFoldDB" id="W6TGF6"/>
<dbReference type="OrthoDB" id="9809060at2"/>
<evidence type="ECO:0000313" key="2">
    <source>
        <dbReference type="EMBL" id="ETZ06940.1"/>
    </source>
</evidence>
<dbReference type="Proteomes" id="UP000019112">
    <property type="component" value="Unassembled WGS sequence"/>
</dbReference>
<feature type="domain" description="Transposase Synechocystis PCC 6803" evidence="1">
    <location>
        <begin position="6"/>
        <end position="78"/>
    </location>
</feature>
<dbReference type="InterPro" id="IPR009057">
    <property type="entry name" value="Homeodomain-like_sf"/>
</dbReference>
<evidence type="ECO:0000259" key="1">
    <source>
        <dbReference type="Pfam" id="PF01710"/>
    </source>
</evidence>
<dbReference type="InterPro" id="IPR002622">
    <property type="entry name" value="Transposase_14"/>
</dbReference>
<organism evidence="2 3">
    <name type="scientific">Holospora obtusa F1</name>
    <dbReference type="NCBI Taxonomy" id="1399147"/>
    <lineage>
        <taxon>Bacteria</taxon>
        <taxon>Pseudomonadati</taxon>
        <taxon>Pseudomonadota</taxon>
        <taxon>Alphaproteobacteria</taxon>
        <taxon>Holosporales</taxon>
        <taxon>Holosporaceae</taxon>
        <taxon>Holospora</taxon>
    </lineage>
</organism>
<accession>W6TGF6</accession>
<dbReference type="RefSeq" id="WP_021827010.1">
    <property type="nucleotide sequence ID" value="NZ_AWTR02000074.1"/>
</dbReference>
<proteinExistence type="predicted"/>